<dbReference type="InterPro" id="IPR017441">
    <property type="entry name" value="Protein_kinase_ATP_BS"/>
</dbReference>
<dbReference type="SMART" id="SM00220">
    <property type="entry name" value="S_TKc"/>
    <property type="match status" value="1"/>
</dbReference>
<dbReference type="Gene3D" id="3.80.10.10">
    <property type="entry name" value="Ribonuclease Inhibitor"/>
    <property type="match status" value="4"/>
</dbReference>
<feature type="chain" id="PRO_5018253395" description="non-specific serine/threonine protein kinase" evidence="25">
    <location>
        <begin position="24"/>
        <end position="1015"/>
    </location>
</feature>
<evidence type="ECO:0000313" key="28">
    <source>
        <dbReference type="Proteomes" id="UP000006729"/>
    </source>
</evidence>
<feature type="binding site" evidence="22">
    <location>
        <position position="728"/>
    </location>
    <ligand>
        <name>ATP</name>
        <dbReference type="ChEBI" id="CHEBI:30616"/>
    </ligand>
</feature>
<keyword evidence="13 22" id="KW-0547">Nucleotide-binding</keyword>
<dbReference type="PANTHER" id="PTHR27008:SF596">
    <property type="entry name" value="OS02G0215500 PROTEIN"/>
    <property type="match status" value="1"/>
</dbReference>
<name>A0A2K1YI67_POPTR</name>
<evidence type="ECO:0000256" key="18">
    <source>
        <dbReference type="ARBA" id="ARBA00023170"/>
    </source>
</evidence>
<keyword evidence="16 24" id="KW-1133">Transmembrane helix</keyword>
<comment type="similarity">
    <text evidence="3">Belongs to the protein kinase superfamily. Ser/Thr protein kinase family.</text>
</comment>
<dbReference type="InterPro" id="IPR001611">
    <property type="entry name" value="Leu-rich_rpt"/>
</dbReference>
<feature type="transmembrane region" description="Helical" evidence="24">
    <location>
        <begin position="645"/>
        <end position="666"/>
    </location>
</feature>
<evidence type="ECO:0000256" key="23">
    <source>
        <dbReference type="SAM" id="MobiDB-lite"/>
    </source>
</evidence>
<feature type="region of interest" description="Disordered" evidence="23">
    <location>
        <begin position="943"/>
        <end position="962"/>
    </location>
</feature>
<evidence type="ECO:0000256" key="11">
    <source>
        <dbReference type="ARBA" id="ARBA00022729"/>
    </source>
</evidence>
<dbReference type="GO" id="GO:0005886">
    <property type="term" value="C:plasma membrane"/>
    <property type="evidence" value="ECO:0007669"/>
    <property type="project" value="UniProtKB-SubCell"/>
</dbReference>
<keyword evidence="7" id="KW-0597">Phosphoprotein</keyword>
<dbReference type="EC" id="2.7.11.1" evidence="4"/>
<evidence type="ECO:0000256" key="22">
    <source>
        <dbReference type="PROSITE-ProRule" id="PRU10141"/>
    </source>
</evidence>
<keyword evidence="6" id="KW-0723">Serine/threonine-protein kinase</keyword>
<evidence type="ECO:0000256" key="15">
    <source>
        <dbReference type="ARBA" id="ARBA00022840"/>
    </source>
</evidence>
<comment type="subcellular location">
    <subcellularLocation>
        <location evidence="1">Cell membrane</location>
        <topology evidence="1">Single-pass membrane protein</topology>
    </subcellularLocation>
    <subcellularLocation>
        <location evidence="2">Membrane</location>
        <topology evidence="2">Single-pass type I membrane protein</topology>
    </subcellularLocation>
</comment>
<evidence type="ECO:0000256" key="5">
    <source>
        <dbReference type="ARBA" id="ARBA00022475"/>
    </source>
</evidence>
<dbReference type="SMART" id="SM00369">
    <property type="entry name" value="LRR_TYP"/>
    <property type="match status" value="8"/>
</dbReference>
<dbReference type="InterPro" id="IPR051809">
    <property type="entry name" value="Plant_receptor-like_S/T_kinase"/>
</dbReference>
<evidence type="ECO:0000313" key="27">
    <source>
        <dbReference type="EMBL" id="PNT12721.2"/>
    </source>
</evidence>
<evidence type="ECO:0000256" key="3">
    <source>
        <dbReference type="ARBA" id="ARBA00008684"/>
    </source>
</evidence>
<evidence type="ECO:0000256" key="24">
    <source>
        <dbReference type="SAM" id="Phobius"/>
    </source>
</evidence>
<dbReference type="Pfam" id="PF00069">
    <property type="entry name" value="Pkinase"/>
    <property type="match status" value="1"/>
</dbReference>
<dbReference type="ExpressionAtlas" id="A0A2K1YI67">
    <property type="expression patterns" value="differential"/>
</dbReference>
<sequence length="1015" mass="110860">MFCSAFCFRSFVFLLSLISVTCSDYTNETDLLALIQFKNKIVDDPLGIMSSWNSTIHFCQWHGVSCGRRHQRVRVLALQSLKLSGTISPHIGNLSFLRELHLQNNSFFHEIPPQVGRLRSLQIFSLHNNSISGQIPPSISDCSNLISIKIEFNNLTGEIPMELGSLLKLKNLTLEVNGLTGTIPPSLGNLSSLEILRLEKNKILFGNVPSTLGKLKNLRILNLMDNRLSGVIPPSIFNLSSLTALDIGFNLFHGNLPSDIGISLPNLEFFSIASNQFTGSIPVSISNASNIELLQVSLNNLTGEVPTLEKLHRLNFFTLFSNHLGSGQANDLSFLSSLTNATTLEYLSIKRNNFGGELPKQISNLSTMLGVISLPENNILGSIPAGIEKLVNLKVFDVGNNKISGIIPSSIGELQNLEGLVLDYNNLSGRIPSSVGNLTKLMALYLGDNSLEGSIPSSLGNCKKLLVLTLCGNNLSGDIPPGLFGIFSLLYICFSKNHFSGSLPIEIGKLINLEFLDVSGNMLSGEIPSSLGGCISLEDLYMNSNFFHGSIPSALSSLRGVLQFNFSHNNLSGKIPEFFQGFNSLEMLDLSYNNFEGMIPDEGIFKNSTAVSVIGNSQLCGGNTELGLPRCKVHQPKRLKLKLKIAIFAITVLLALALVVTCLFLCSSRRKRREIKLSSMRNELLEVSYQILLKATNGFSSANLVGIGSFGSVYKGMLDQNGMVIAVKVLNLMRQGASRSFIAECEALRNIRHRNLVKVLTACSSIDYHGNDFKAIVYEFMANGSLEDWLHPTGTGGGTTLTLNLLQRLNIAIDVACALEYLHHHCEMPIAHCDLKPSNVLLDDELTGHVGDFGLAKFLSGASLDNPTNESTSIGVRGTIGYAPPEYGVGGEVSAYGDTYSYGILLLEMFTGKRPTDEMFREGSNLHNFVKRAVPEQVKQITDPTLLQEEPTGDDDKREISSMRNSRPLECLNSILRIGISCSVEFPRERMKISDAVAQLHSVRNELQSTGGKQG</sequence>
<dbReference type="GO" id="GO:0004674">
    <property type="term" value="F:protein serine/threonine kinase activity"/>
    <property type="evidence" value="ECO:0007669"/>
    <property type="project" value="UniProtKB-KW"/>
</dbReference>
<evidence type="ECO:0000259" key="26">
    <source>
        <dbReference type="PROSITE" id="PS50011"/>
    </source>
</evidence>
<evidence type="ECO:0000256" key="17">
    <source>
        <dbReference type="ARBA" id="ARBA00023136"/>
    </source>
</evidence>
<gene>
    <name evidence="27" type="ORF">POPTR_011G102700</name>
</gene>
<evidence type="ECO:0000256" key="8">
    <source>
        <dbReference type="ARBA" id="ARBA00022614"/>
    </source>
</evidence>
<keyword evidence="15 22" id="KW-0067">ATP-binding</keyword>
<evidence type="ECO:0000256" key="20">
    <source>
        <dbReference type="ARBA" id="ARBA00047899"/>
    </source>
</evidence>
<dbReference type="InterPro" id="IPR032675">
    <property type="entry name" value="LRR_dom_sf"/>
</dbReference>
<keyword evidence="5" id="KW-1003">Cell membrane</keyword>
<dbReference type="InterPro" id="IPR055414">
    <property type="entry name" value="LRR_R13L4/SHOC2-like"/>
</dbReference>
<keyword evidence="17 24" id="KW-0472">Membrane</keyword>
<dbReference type="Gene3D" id="1.10.510.10">
    <property type="entry name" value="Transferase(Phosphotransferase) domain 1"/>
    <property type="match status" value="1"/>
</dbReference>
<dbReference type="InterPro" id="IPR000719">
    <property type="entry name" value="Prot_kinase_dom"/>
</dbReference>
<evidence type="ECO:0000256" key="21">
    <source>
        <dbReference type="ARBA" id="ARBA00048679"/>
    </source>
</evidence>
<dbReference type="InParanoid" id="A0A2K1YI67"/>
<feature type="signal peptide" evidence="25">
    <location>
        <begin position="1"/>
        <end position="23"/>
    </location>
</feature>
<dbReference type="EMBL" id="CM009300">
    <property type="protein sequence ID" value="PNT12721.2"/>
    <property type="molecule type" value="Genomic_DNA"/>
</dbReference>
<dbReference type="PROSITE" id="PS50011">
    <property type="entry name" value="PROTEIN_KINASE_DOM"/>
    <property type="match status" value="1"/>
</dbReference>
<dbReference type="PANTHER" id="PTHR27008">
    <property type="entry name" value="OS04G0122200 PROTEIN"/>
    <property type="match status" value="1"/>
</dbReference>
<dbReference type="PROSITE" id="PS00108">
    <property type="entry name" value="PROTEIN_KINASE_ST"/>
    <property type="match status" value="1"/>
</dbReference>
<dbReference type="Pfam" id="PF13855">
    <property type="entry name" value="LRR_8"/>
    <property type="match status" value="2"/>
</dbReference>
<keyword evidence="9" id="KW-0808">Transferase</keyword>
<comment type="catalytic activity">
    <reaction evidence="20">
        <text>L-threonyl-[protein] + ATP = O-phospho-L-threonyl-[protein] + ADP + H(+)</text>
        <dbReference type="Rhea" id="RHEA:46608"/>
        <dbReference type="Rhea" id="RHEA-COMP:11060"/>
        <dbReference type="Rhea" id="RHEA-COMP:11605"/>
        <dbReference type="ChEBI" id="CHEBI:15378"/>
        <dbReference type="ChEBI" id="CHEBI:30013"/>
        <dbReference type="ChEBI" id="CHEBI:30616"/>
        <dbReference type="ChEBI" id="CHEBI:61977"/>
        <dbReference type="ChEBI" id="CHEBI:456216"/>
        <dbReference type="EC" id="2.7.11.1"/>
    </reaction>
</comment>
<evidence type="ECO:0000256" key="9">
    <source>
        <dbReference type="ARBA" id="ARBA00022679"/>
    </source>
</evidence>
<evidence type="ECO:0000256" key="1">
    <source>
        <dbReference type="ARBA" id="ARBA00004162"/>
    </source>
</evidence>
<dbReference type="FunFam" id="3.80.10.10:FF:000095">
    <property type="entry name" value="LRR receptor-like serine/threonine-protein kinase GSO1"/>
    <property type="match status" value="1"/>
</dbReference>
<keyword evidence="28" id="KW-1185">Reference proteome</keyword>
<dbReference type="FunFam" id="3.80.10.10:FF:000288">
    <property type="entry name" value="LRR receptor-like serine/threonine-protein kinase EFR"/>
    <property type="match status" value="1"/>
</dbReference>
<dbReference type="InterPro" id="IPR013210">
    <property type="entry name" value="LRR_N_plant-typ"/>
</dbReference>
<dbReference type="Pfam" id="PF08263">
    <property type="entry name" value="LRRNT_2"/>
    <property type="match status" value="1"/>
</dbReference>
<keyword evidence="11 25" id="KW-0732">Signal</keyword>
<accession>A0A2K1YI67</accession>
<feature type="domain" description="Protein kinase" evidence="26">
    <location>
        <begin position="699"/>
        <end position="1004"/>
    </location>
</feature>
<protein>
    <recommendedName>
        <fullName evidence="4">non-specific serine/threonine protein kinase</fullName>
        <ecNumber evidence="4">2.7.11.1</ecNumber>
    </recommendedName>
</protein>
<dbReference type="Pfam" id="PF23598">
    <property type="entry name" value="LRR_14"/>
    <property type="match status" value="1"/>
</dbReference>
<dbReference type="FunCoup" id="A0A2K1YI67">
    <property type="interactions" value="833"/>
</dbReference>
<keyword evidence="8" id="KW-0433">Leucine-rich repeat</keyword>
<keyword evidence="18" id="KW-0675">Receptor</keyword>
<comment type="catalytic activity">
    <reaction evidence="21">
        <text>L-seryl-[protein] + ATP = O-phospho-L-seryl-[protein] + ADP + H(+)</text>
        <dbReference type="Rhea" id="RHEA:17989"/>
        <dbReference type="Rhea" id="RHEA-COMP:9863"/>
        <dbReference type="Rhea" id="RHEA-COMP:11604"/>
        <dbReference type="ChEBI" id="CHEBI:15378"/>
        <dbReference type="ChEBI" id="CHEBI:29999"/>
        <dbReference type="ChEBI" id="CHEBI:30616"/>
        <dbReference type="ChEBI" id="CHEBI:83421"/>
        <dbReference type="ChEBI" id="CHEBI:456216"/>
        <dbReference type="EC" id="2.7.11.1"/>
    </reaction>
</comment>
<keyword evidence="12" id="KW-0677">Repeat</keyword>
<evidence type="ECO:0000256" key="12">
    <source>
        <dbReference type="ARBA" id="ARBA00022737"/>
    </source>
</evidence>
<dbReference type="Gene3D" id="3.30.200.20">
    <property type="entry name" value="Phosphorylase Kinase, domain 1"/>
    <property type="match status" value="1"/>
</dbReference>
<proteinExistence type="inferred from homology"/>
<dbReference type="InterPro" id="IPR011009">
    <property type="entry name" value="Kinase-like_dom_sf"/>
</dbReference>
<evidence type="ECO:0000256" key="2">
    <source>
        <dbReference type="ARBA" id="ARBA00004479"/>
    </source>
</evidence>
<dbReference type="FunFam" id="1.10.510.10:FF:000358">
    <property type="entry name" value="Putative leucine-rich repeat receptor-like serine/threonine-protein kinase"/>
    <property type="match status" value="1"/>
</dbReference>
<evidence type="ECO:0000256" key="6">
    <source>
        <dbReference type="ARBA" id="ARBA00022527"/>
    </source>
</evidence>
<dbReference type="InterPro" id="IPR003591">
    <property type="entry name" value="Leu-rich_rpt_typical-subtyp"/>
</dbReference>
<reference evidence="27 28" key="1">
    <citation type="journal article" date="2006" name="Science">
        <title>The genome of black cottonwood, Populus trichocarpa (Torr. &amp; Gray).</title>
        <authorList>
            <person name="Tuskan G.A."/>
            <person name="Difazio S."/>
            <person name="Jansson S."/>
            <person name="Bohlmann J."/>
            <person name="Grigoriev I."/>
            <person name="Hellsten U."/>
            <person name="Putnam N."/>
            <person name="Ralph S."/>
            <person name="Rombauts S."/>
            <person name="Salamov A."/>
            <person name="Schein J."/>
            <person name="Sterck L."/>
            <person name="Aerts A."/>
            <person name="Bhalerao R.R."/>
            <person name="Bhalerao R.P."/>
            <person name="Blaudez D."/>
            <person name="Boerjan W."/>
            <person name="Brun A."/>
            <person name="Brunner A."/>
            <person name="Busov V."/>
            <person name="Campbell M."/>
            <person name="Carlson J."/>
            <person name="Chalot M."/>
            <person name="Chapman J."/>
            <person name="Chen G.L."/>
            <person name="Cooper D."/>
            <person name="Coutinho P.M."/>
            <person name="Couturier J."/>
            <person name="Covert S."/>
            <person name="Cronk Q."/>
            <person name="Cunningham R."/>
            <person name="Davis J."/>
            <person name="Degroeve S."/>
            <person name="Dejardin A."/>
            <person name="Depamphilis C."/>
            <person name="Detter J."/>
            <person name="Dirks B."/>
            <person name="Dubchak I."/>
            <person name="Duplessis S."/>
            <person name="Ehlting J."/>
            <person name="Ellis B."/>
            <person name="Gendler K."/>
            <person name="Goodstein D."/>
            <person name="Gribskov M."/>
            <person name="Grimwood J."/>
            <person name="Groover A."/>
            <person name="Gunter L."/>
            <person name="Hamberger B."/>
            <person name="Heinze B."/>
            <person name="Helariutta Y."/>
            <person name="Henrissat B."/>
            <person name="Holligan D."/>
            <person name="Holt R."/>
            <person name="Huang W."/>
            <person name="Islam-Faridi N."/>
            <person name="Jones S."/>
            <person name="Jones-Rhoades M."/>
            <person name="Jorgensen R."/>
            <person name="Joshi C."/>
            <person name="Kangasjarvi J."/>
            <person name="Karlsson J."/>
            <person name="Kelleher C."/>
            <person name="Kirkpatrick R."/>
            <person name="Kirst M."/>
            <person name="Kohler A."/>
            <person name="Kalluri U."/>
            <person name="Larimer F."/>
            <person name="Leebens-Mack J."/>
            <person name="Leple J.C."/>
            <person name="Locascio P."/>
            <person name="Lou Y."/>
            <person name="Lucas S."/>
            <person name="Martin F."/>
            <person name="Montanini B."/>
            <person name="Napoli C."/>
            <person name="Nelson D.R."/>
            <person name="Nelson C."/>
            <person name="Nieminen K."/>
            <person name="Nilsson O."/>
            <person name="Pereda V."/>
            <person name="Peter G."/>
            <person name="Philippe R."/>
            <person name="Pilate G."/>
            <person name="Poliakov A."/>
            <person name="Razumovskaya J."/>
            <person name="Richardson P."/>
            <person name="Rinaldi C."/>
            <person name="Ritland K."/>
            <person name="Rouze P."/>
            <person name="Ryaboy D."/>
            <person name="Schmutz J."/>
            <person name="Schrader J."/>
            <person name="Segerman B."/>
            <person name="Shin H."/>
            <person name="Siddiqui A."/>
            <person name="Sterky F."/>
            <person name="Terry A."/>
            <person name="Tsai C.J."/>
            <person name="Uberbacher E."/>
            <person name="Unneberg P."/>
            <person name="Vahala J."/>
            <person name="Wall K."/>
            <person name="Wessler S."/>
            <person name="Yang G."/>
            <person name="Yin T."/>
            <person name="Douglas C."/>
            <person name="Marra M."/>
            <person name="Sandberg G."/>
            <person name="Van de Peer Y."/>
            <person name="Rokhsar D."/>
        </authorList>
    </citation>
    <scope>NUCLEOTIDE SEQUENCE [LARGE SCALE GENOMIC DNA]</scope>
    <source>
        <strain evidence="28">cv. Nisqually</strain>
    </source>
</reference>
<dbReference type="PROSITE" id="PS00107">
    <property type="entry name" value="PROTEIN_KINASE_ATP"/>
    <property type="match status" value="1"/>
</dbReference>
<dbReference type="FunFam" id="3.30.200.20:FF:000432">
    <property type="entry name" value="LRR receptor-like serine/threonine-protein kinase EFR"/>
    <property type="match status" value="1"/>
</dbReference>
<dbReference type="AlphaFoldDB" id="A0A2K1YI67"/>
<dbReference type="SUPFAM" id="SSF52058">
    <property type="entry name" value="L domain-like"/>
    <property type="match status" value="2"/>
</dbReference>
<evidence type="ECO:0000256" key="16">
    <source>
        <dbReference type="ARBA" id="ARBA00022989"/>
    </source>
</evidence>
<dbReference type="InterPro" id="IPR008271">
    <property type="entry name" value="Ser/Thr_kinase_AS"/>
</dbReference>
<evidence type="ECO:0000256" key="19">
    <source>
        <dbReference type="ARBA" id="ARBA00023180"/>
    </source>
</evidence>
<evidence type="ECO:0000256" key="10">
    <source>
        <dbReference type="ARBA" id="ARBA00022692"/>
    </source>
</evidence>
<dbReference type="GO" id="GO:0005524">
    <property type="term" value="F:ATP binding"/>
    <property type="evidence" value="ECO:0007669"/>
    <property type="project" value="UniProtKB-UniRule"/>
</dbReference>
<evidence type="ECO:0000256" key="4">
    <source>
        <dbReference type="ARBA" id="ARBA00012513"/>
    </source>
</evidence>
<keyword evidence="10 24" id="KW-0812">Transmembrane</keyword>
<evidence type="ECO:0000256" key="7">
    <source>
        <dbReference type="ARBA" id="ARBA00022553"/>
    </source>
</evidence>
<dbReference type="Pfam" id="PF00560">
    <property type="entry name" value="LRR_1"/>
    <property type="match status" value="5"/>
</dbReference>
<keyword evidence="19" id="KW-0325">Glycoprotein</keyword>
<dbReference type="Proteomes" id="UP000006729">
    <property type="component" value="Chromosome 11"/>
</dbReference>
<keyword evidence="14" id="KW-0418">Kinase</keyword>
<evidence type="ECO:0000256" key="14">
    <source>
        <dbReference type="ARBA" id="ARBA00022777"/>
    </source>
</evidence>
<evidence type="ECO:0000256" key="25">
    <source>
        <dbReference type="SAM" id="SignalP"/>
    </source>
</evidence>
<organism evidence="27 28">
    <name type="scientific">Populus trichocarpa</name>
    <name type="common">Western balsam poplar</name>
    <name type="synonym">Populus balsamifera subsp. trichocarpa</name>
    <dbReference type="NCBI Taxonomy" id="3694"/>
    <lineage>
        <taxon>Eukaryota</taxon>
        <taxon>Viridiplantae</taxon>
        <taxon>Streptophyta</taxon>
        <taxon>Embryophyta</taxon>
        <taxon>Tracheophyta</taxon>
        <taxon>Spermatophyta</taxon>
        <taxon>Magnoliopsida</taxon>
        <taxon>eudicotyledons</taxon>
        <taxon>Gunneridae</taxon>
        <taxon>Pentapetalae</taxon>
        <taxon>rosids</taxon>
        <taxon>fabids</taxon>
        <taxon>Malpighiales</taxon>
        <taxon>Salicaceae</taxon>
        <taxon>Saliceae</taxon>
        <taxon>Populus</taxon>
    </lineage>
</organism>
<evidence type="ECO:0000256" key="13">
    <source>
        <dbReference type="ARBA" id="ARBA00022741"/>
    </source>
</evidence>
<dbReference type="SUPFAM" id="SSF56112">
    <property type="entry name" value="Protein kinase-like (PK-like)"/>
    <property type="match status" value="1"/>
</dbReference>